<keyword evidence="3 4" id="KW-0067">ATP-binding</keyword>
<dbReference type="NCBIfam" id="NF009406">
    <property type="entry name" value="PRK12767.1-5"/>
    <property type="match status" value="1"/>
</dbReference>
<dbReference type="Gene3D" id="3.30.1490.20">
    <property type="entry name" value="ATP-grasp fold, A domain"/>
    <property type="match status" value="1"/>
</dbReference>
<dbReference type="PROSITE" id="PS50975">
    <property type="entry name" value="ATP_GRASP"/>
    <property type="match status" value="1"/>
</dbReference>
<keyword evidence="1" id="KW-0436">Ligase</keyword>
<name>A0ABU4G2T7_9BACL</name>
<keyword evidence="2 4" id="KW-0547">Nucleotide-binding</keyword>
<evidence type="ECO:0000313" key="6">
    <source>
        <dbReference type="EMBL" id="MDW0110672.1"/>
    </source>
</evidence>
<dbReference type="InterPro" id="IPR052032">
    <property type="entry name" value="ATP-dep_AA_Ligase"/>
</dbReference>
<dbReference type="Gene3D" id="3.40.50.20">
    <property type="match status" value="1"/>
</dbReference>
<dbReference type="InterPro" id="IPR003806">
    <property type="entry name" value="ATP-grasp_PylC-type"/>
</dbReference>
<gene>
    <name evidence="6" type="ORF">QT716_11555</name>
</gene>
<dbReference type="RefSeq" id="WP_317936239.1">
    <property type="nucleotide sequence ID" value="NZ_JAUBDH010000007.1"/>
</dbReference>
<dbReference type="PANTHER" id="PTHR43585">
    <property type="entry name" value="FUMIPYRROLE BIOSYNTHESIS PROTEIN C"/>
    <property type="match status" value="1"/>
</dbReference>
<dbReference type="Pfam" id="PF21360">
    <property type="entry name" value="PylC-like_N"/>
    <property type="match status" value="1"/>
</dbReference>
<protein>
    <submittedName>
        <fullName evidence="6">ATP-grasp domain-containing protein</fullName>
    </submittedName>
</protein>
<dbReference type="Proteomes" id="UP001280629">
    <property type="component" value="Unassembled WGS sequence"/>
</dbReference>
<evidence type="ECO:0000256" key="3">
    <source>
        <dbReference type="ARBA" id="ARBA00022840"/>
    </source>
</evidence>
<organism evidence="6 7">
    <name type="scientific">Sporosarcina aquimarina</name>
    <dbReference type="NCBI Taxonomy" id="114975"/>
    <lineage>
        <taxon>Bacteria</taxon>
        <taxon>Bacillati</taxon>
        <taxon>Bacillota</taxon>
        <taxon>Bacilli</taxon>
        <taxon>Bacillales</taxon>
        <taxon>Caryophanaceae</taxon>
        <taxon>Sporosarcina</taxon>
    </lineage>
</organism>
<feature type="domain" description="ATP-grasp" evidence="5">
    <location>
        <begin position="120"/>
        <end position="296"/>
    </location>
</feature>
<evidence type="ECO:0000313" key="7">
    <source>
        <dbReference type="Proteomes" id="UP001280629"/>
    </source>
</evidence>
<dbReference type="InterPro" id="IPR013815">
    <property type="entry name" value="ATP_grasp_subdomain_1"/>
</dbReference>
<dbReference type="InterPro" id="IPR011761">
    <property type="entry name" value="ATP-grasp"/>
</dbReference>
<dbReference type="Pfam" id="PF02655">
    <property type="entry name" value="ATP-grasp_3"/>
    <property type="match status" value="1"/>
</dbReference>
<sequence length="365" mass="41251">MKNDVNLLILSCGTRNKIVQYFKKELNGRGKVIATDCDRLAPALYEADEAVIVPRMSSEGYIDEIFAVCKEFNVNAVLSLIDPELSLLAKHKQDFLDIGVMPIIPDWDVVEMCFDKYKMVKFLSQNGFNTIKTYVDKELFYKGIEAGDIEYPVFVKPIQGSASMNINKVTSRDGIELLFSKFDDLMIQEFMDGTEYGADVYIDMISGEVVSIFVKEKIKMRAGETDKSVSMKDKRLFDLMTEFAEVSGMRGVIDLDIFKVKGKYYISEVNPRFGGGHPHAYECGVNIPEMIVNNMEGNVNYPVIGDYDAGMYMMKFNEVMVTNLSVVTVKKGGTDHARYPYYCSLYTGAKRKRKRSVPLPSGEVK</sequence>
<comment type="caution">
    <text evidence="6">The sequence shown here is derived from an EMBL/GenBank/DDBJ whole genome shotgun (WGS) entry which is preliminary data.</text>
</comment>
<proteinExistence type="predicted"/>
<evidence type="ECO:0000256" key="2">
    <source>
        <dbReference type="ARBA" id="ARBA00022741"/>
    </source>
</evidence>
<accession>A0ABU4G2T7</accession>
<dbReference type="Gene3D" id="3.30.470.20">
    <property type="entry name" value="ATP-grasp fold, B domain"/>
    <property type="match status" value="1"/>
</dbReference>
<dbReference type="InterPro" id="IPR048764">
    <property type="entry name" value="PylC_N"/>
</dbReference>
<evidence type="ECO:0000259" key="5">
    <source>
        <dbReference type="PROSITE" id="PS50975"/>
    </source>
</evidence>
<dbReference type="PANTHER" id="PTHR43585:SF2">
    <property type="entry name" value="ATP-GRASP ENZYME FSQD"/>
    <property type="match status" value="1"/>
</dbReference>
<dbReference type="EMBL" id="JAUBDH010000007">
    <property type="protein sequence ID" value="MDW0110672.1"/>
    <property type="molecule type" value="Genomic_DNA"/>
</dbReference>
<evidence type="ECO:0000256" key="1">
    <source>
        <dbReference type="ARBA" id="ARBA00022598"/>
    </source>
</evidence>
<keyword evidence="7" id="KW-1185">Reference proteome</keyword>
<dbReference type="SUPFAM" id="SSF56059">
    <property type="entry name" value="Glutathione synthetase ATP-binding domain-like"/>
    <property type="match status" value="1"/>
</dbReference>
<evidence type="ECO:0000256" key="4">
    <source>
        <dbReference type="PROSITE-ProRule" id="PRU00409"/>
    </source>
</evidence>
<reference evidence="6 7" key="1">
    <citation type="submission" date="2023-06" db="EMBL/GenBank/DDBJ databases">
        <title>Sporosarcina sp. nov., isolated from Korean traditional fermented seafood 'Jeotgal'.</title>
        <authorList>
            <person name="Yang A.-I."/>
            <person name="Shin N.-R."/>
        </authorList>
    </citation>
    <scope>NUCLEOTIDE SEQUENCE [LARGE SCALE GENOMIC DNA]</scope>
    <source>
        <strain evidence="6 7">KCTC3840</strain>
    </source>
</reference>